<dbReference type="EMBL" id="DRGL01000038">
    <property type="protein sequence ID" value="HEA21441.1"/>
    <property type="molecule type" value="Genomic_DNA"/>
</dbReference>
<comment type="cofactor">
    <cofactor evidence="8">
        <name>a divalent metal cation</name>
        <dbReference type="ChEBI" id="CHEBI:60240"/>
    </cofactor>
    <text evidence="8">Binds 1 divalent metal cation per subunit.</text>
</comment>
<evidence type="ECO:0000256" key="5">
    <source>
        <dbReference type="PIRNR" id="PIRNR038994"/>
    </source>
</evidence>
<dbReference type="PANTHER" id="PTHR11113">
    <property type="entry name" value="N-ACETYLGLUCOSAMINE-6-PHOSPHATE DEACETYLASE"/>
    <property type="match status" value="1"/>
</dbReference>
<keyword evidence="9" id="KW-0732">Signal</keyword>
<feature type="domain" description="Amidohydrolase-related" evidence="10">
    <location>
        <begin position="67"/>
        <end position="404"/>
    </location>
</feature>
<evidence type="ECO:0000256" key="8">
    <source>
        <dbReference type="PIRSR" id="PIRSR038994-3"/>
    </source>
</evidence>
<dbReference type="InterPro" id="IPR011059">
    <property type="entry name" value="Metal-dep_hydrolase_composite"/>
</dbReference>
<evidence type="ECO:0000313" key="11">
    <source>
        <dbReference type="EMBL" id="HEA21441.1"/>
    </source>
</evidence>
<feature type="binding site" evidence="8">
    <location>
        <position position="148"/>
    </location>
    <ligand>
        <name>Zn(2+)</name>
        <dbReference type="ChEBI" id="CHEBI:29105"/>
    </ligand>
</feature>
<feature type="binding site" evidence="7">
    <location>
        <position position="248"/>
    </location>
    <ligand>
        <name>substrate</name>
    </ligand>
</feature>
<feature type="binding site" evidence="7">
    <location>
        <position position="272"/>
    </location>
    <ligand>
        <name>substrate</name>
    </ligand>
</feature>
<dbReference type="PANTHER" id="PTHR11113:SF14">
    <property type="entry name" value="N-ACETYLGLUCOSAMINE-6-PHOSPHATE DEACETYLASE"/>
    <property type="match status" value="1"/>
</dbReference>
<feature type="binding site" evidence="7">
    <location>
        <position position="161"/>
    </location>
    <ligand>
        <name>substrate</name>
    </ligand>
</feature>
<dbReference type="GO" id="GO:0006046">
    <property type="term" value="P:N-acetylglucosamine catabolic process"/>
    <property type="evidence" value="ECO:0007669"/>
    <property type="project" value="TreeGrafter"/>
</dbReference>
<keyword evidence="4 5" id="KW-0119">Carbohydrate metabolism</keyword>
<comment type="caution">
    <text evidence="11">The sequence shown here is derived from an EMBL/GenBank/DDBJ whole genome shotgun (WGS) entry which is preliminary data.</text>
</comment>
<evidence type="ECO:0000256" key="2">
    <source>
        <dbReference type="ARBA" id="ARBA00022723"/>
    </source>
</evidence>
<accession>A0A831QRN6</accession>
<dbReference type="PIRSF" id="PIRSF038994">
    <property type="entry name" value="NagA"/>
    <property type="match status" value="1"/>
</dbReference>
<evidence type="ECO:0000256" key="6">
    <source>
        <dbReference type="PIRSR" id="PIRSR038994-1"/>
    </source>
</evidence>
<gene>
    <name evidence="11" type="ORF">ENH87_11035</name>
</gene>
<evidence type="ECO:0000256" key="3">
    <source>
        <dbReference type="ARBA" id="ARBA00022801"/>
    </source>
</evidence>
<dbReference type="Gene3D" id="3.20.20.140">
    <property type="entry name" value="Metal-dependent hydrolases"/>
    <property type="match status" value="1"/>
</dbReference>
<dbReference type="InterPro" id="IPR006680">
    <property type="entry name" value="Amidohydro-rel"/>
</dbReference>
<dbReference type="AlphaFoldDB" id="A0A831QRN6"/>
<dbReference type="Gene3D" id="2.30.40.10">
    <property type="entry name" value="Urease, subunit C, domain 1"/>
    <property type="match status" value="1"/>
</dbReference>
<feature type="chain" id="PRO_5032916328" evidence="9">
    <location>
        <begin position="29"/>
        <end position="408"/>
    </location>
</feature>
<dbReference type="Proteomes" id="UP000886191">
    <property type="component" value="Unassembled WGS sequence"/>
</dbReference>
<feature type="active site" description="Proton donor/acceptor" evidence="6">
    <location>
        <position position="295"/>
    </location>
</feature>
<reference evidence="11" key="1">
    <citation type="journal article" date="2020" name="mSystems">
        <title>Genome- and Community-Level Interaction Insights into Carbon Utilization and Element Cycling Functions of Hydrothermarchaeota in Hydrothermal Sediment.</title>
        <authorList>
            <person name="Zhou Z."/>
            <person name="Liu Y."/>
            <person name="Xu W."/>
            <person name="Pan J."/>
            <person name="Luo Z.H."/>
            <person name="Li M."/>
        </authorList>
    </citation>
    <scope>NUCLEOTIDE SEQUENCE [LARGE SCALE GENOMIC DNA]</scope>
    <source>
        <strain evidence="11">HyVt-345</strain>
    </source>
</reference>
<keyword evidence="3 5" id="KW-0378">Hydrolase</keyword>
<feature type="binding site" evidence="8">
    <location>
        <position position="237"/>
    </location>
    <ligand>
        <name>Zn(2+)</name>
        <dbReference type="ChEBI" id="CHEBI:29105"/>
    </ligand>
</feature>
<proteinExistence type="inferred from homology"/>
<dbReference type="SUPFAM" id="SSF51556">
    <property type="entry name" value="Metallo-dependent hydrolases"/>
    <property type="match status" value="1"/>
</dbReference>
<evidence type="ECO:0000256" key="4">
    <source>
        <dbReference type="ARBA" id="ARBA00023277"/>
    </source>
</evidence>
<feature type="binding site" evidence="7">
    <location>
        <begin position="240"/>
        <end position="241"/>
    </location>
    <ligand>
        <name>substrate</name>
    </ligand>
</feature>
<dbReference type="InterPro" id="IPR032466">
    <property type="entry name" value="Metal_Hydrolase"/>
</dbReference>
<dbReference type="GO" id="GO:0008448">
    <property type="term" value="F:N-acetylglucosamine-6-phosphate deacetylase activity"/>
    <property type="evidence" value="ECO:0007669"/>
    <property type="project" value="InterPro"/>
</dbReference>
<comment type="similarity">
    <text evidence="1 5">Belongs to the metallo-dependent hydrolases superfamily. NagA family.</text>
</comment>
<keyword evidence="2 8" id="KW-0479">Metal-binding</keyword>
<feature type="binding site" evidence="8">
    <location>
        <position position="216"/>
    </location>
    <ligand>
        <name>Zn(2+)</name>
        <dbReference type="ChEBI" id="CHEBI:29105"/>
    </ligand>
</feature>
<dbReference type="Pfam" id="PF01979">
    <property type="entry name" value="Amidohydro_1"/>
    <property type="match status" value="1"/>
</dbReference>
<sequence>MKFKPPMMKTLRVFLFLFLFLMISKSHAQSVKGMLYSNGNPVSVSMDKHRIEKIYPLKKDGSIPKTYIAPGLIDIQINGYVGVDFSGPDLTVEGVKKATKALWMAGVTSYYPTVITSDIERIKTNFAVLAKAKEDPEIGPSILGFHLEGTYISPIAGFRGAHLEKYIKAPDWAEFEQFQRAAKGGIKLITLAPEQEGALPFIRKLVASGVTVSLGHHNGSAEDVALAVQAGASLSTHLGNGCANEINRHKNPLWPQLSNDALTITIIADGFHLTREEVRTFYKSKGVDKTILVSDALDLAGLPPGEYIRGERTLVLTPNVVQLPGENVLAGAASPISKCVGKVMEFTECSLKDAIQMASTNPADFFALKELGKIEKGKRADLILFTMEDNEMKIEQTYVNGSLVYSKK</sequence>
<evidence type="ECO:0000256" key="1">
    <source>
        <dbReference type="ARBA" id="ARBA00010716"/>
    </source>
</evidence>
<dbReference type="SUPFAM" id="SSF51338">
    <property type="entry name" value="Composite domain of metallo-dependent hydrolases"/>
    <property type="match status" value="1"/>
</dbReference>
<evidence type="ECO:0000259" key="10">
    <source>
        <dbReference type="Pfam" id="PF01979"/>
    </source>
</evidence>
<evidence type="ECO:0000256" key="9">
    <source>
        <dbReference type="SAM" id="SignalP"/>
    </source>
</evidence>
<organism evidence="11">
    <name type="scientific">Pricia antarctica</name>
    <dbReference type="NCBI Taxonomy" id="641691"/>
    <lineage>
        <taxon>Bacteria</taxon>
        <taxon>Pseudomonadati</taxon>
        <taxon>Bacteroidota</taxon>
        <taxon>Flavobacteriia</taxon>
        <taxon>Flavobacteriales</taxon>
        <taxon>Flavobacteriaceae</taxon>
        <taxon>Pricia</taxon>
    </lineage>
</organism>
<feature type="signal peptide" evidence="9">
    <location>
        <begin position="1"/>
        <end position="28"/>
    </location>
</feature>
<protein>
    <submittedName>
        <fullName evidence="11">N-acetylglucosamine-6-phosphate deacetylase</fullName>
    </submittedName>
</protein>
<dbReference type="InterPro" id="IPR003764">
    <property type="entry name" value="GlcNAc_6-P_deAcase"/>
</dbReference>
<feature type="binding site" evidence="7">
    <location>
        <begin position="329"/>
        <end position="331"/>
    </location>
    <ligand>
        <name>substrate</name>
    </ligand>
</feature>
<name>A0A831QRN6_9FLAO</name>
<evidence type="ECO:0000256" key="7">
    <source>
        <dbReference type="PIRSR" id="PIRSR038994-2"/>
    </source>
</evidence>
<dbReference type="GO" id="GO:0046872">
    <property type="term" value="F:metal ion binding"/>
    <property type="evidence" value="ECO:0007669"/>
    <property type="project" value="UniProtKB-KW"/>
</dbReference>